<accession>A0A9P7EPE3</accession>
<dbReference type="Proteomes" id="UP000807769">
    <property type="component" value="Unassembled WGS sequence"/>
</dbReference>
<evidence type="ECO:0000313" key="1">
    <source>
        <dbReference type="EMBL" id="KAG1826921.1"/>
    </source>
</evidence>
<dbReference type="EMBL" id="JABBWG010000001">
    <property type="protein sequence ID" value="KAG1826921.1"/>
    <property type="molecule type" value="Genomic_DNA"/>
</dbReference>
<sequence>MTLKRWALAMEEYNRHLIKKTGQSVIQKNPQALLHALGDIEPKLMNCIIKDEYTSKRNNETFWCHHWPVMPLIKEE</sequence>
<protein>
    <submittedName>
        <fullName evidence="1">Uncharacterized protein</fullName>
    </submittedName>
</protein>
<name>A0A9P7EPE3_9AGAM</name>
<dbReference type="OrthoDB" id="3260919at2759"/>
<organism evidence="1 2">
    <name type="scientific">Suillus subaureus</name>
    <dbReference type="NCBI Taxonomy" id="48587"/>
    <lineage>
        <taxon>Eukaryota</taxon>
        <taxon>Fungi</taxon>
        <taxon>Dikarya</taxon>
        <taxon>Basidiomycota</taxon>
        <taxon>Agaricomycotina</taxon>
        <taxon>Agaricomycetes</taxon>
        <taxon>Agaricomycetidae</taxon>
        <taxon>Boletales</taxon>
        <taxon>Suillineae</taxon>
        <taxon>Suillaceae</taxon>
        <taxon>Suillus</taxon>
    </lineage>
</organism>
<evidence type="ECO:0000313" key="2">
    <source>
        <dbReference type="Proteomes" id="UP000807769"/>
    </source>
</evidence>
<gene>
    <name evidence="1" type="ORF">BJ212DRAFT_1474129</name>
</gene>
<dbReference type="AlphaFoldDB" id="A0A9P7EPE3"/>
<keyword evidence="2" id="KW-1185">Reference proteome</keyword>
<proteinExistence type="predicted"/>
<reference evidence="1" key="1">
    <citation type="journal article" date="2020" name="New Phytol.">
        <title>Comparative genomics reveals dynamic genome evolution in host specialist ectomycorrhizal fungi.</title>
        <authorList>
            <person name="Lofgren L.A."/>
            <person name="Nguyen N.H."/>
            <person name="Vilgalys R."/>
            <person name="Ruytinx J."/>
            <person name="Liao H.L."/>
            <person name="Branco S."/>
            <person name="Kuo A."/>
            <person name="LaButti K."/>
            <person name="Lipzen A."/>
            <person name="Andreopoulos W."/>
            <person name="Pangilinan J."/>
            <person name="Riley R."/>
            <person name="Hundley H."/>
            <person name="Na H."/>
            <person name="Barry K."/>
            <person name="Grigoriev I.V."/>
            <person name="Stajich J.E."/>
            <person name="Kennedy P.G."/>
        </authorList>
    </citation>
    <scope>NUCLEOTIDE SEQUENCE</scope>
    <source>
        <strain evidence="1">MN1</strain>
    </source>
</reference>
<comment type="caution">
    <text evidence="1">The sequence shown here is derived from an EMBL/GenBank/DDBJ whole genome shotgun (WGS) entry which is preliminary data.</text>
</comment>
<dbReference type="RefSeq" id="XP_041199768.1">
    <property type="nucleotide sequence ID" value="XM_041339044.1"/>
</dbReference>
<dbReference type="GeneID" id="64633060"/>